<dbReference type="InterPro" id="IPR039420">
    <property type="entry name" value="WalR-like"/>
</dbReference>
<accession>A0ABW3LTX5</accession>
<dbReference type="InterPro" id="IPR036388">
    <property type="entry name" value="WH-like_DNA-bd_sf"/>
</dbReference>
<evidence type="ECO:0000259" key="4">
    <source>
        <dbReference type="PROSITE" id="PS50043"/>
    </source>
</evidence>
<comment type="caution">
    <text evidence="6">The sequence shown here is derived from an EMBL/GenBank/DDBJ whole genome shotgun (WGS) entry which is preliminary data.</text>
</comment>
<evidence type="ECO:0000256" key="2">
    <source>
        <dbReference type="ARBA" id="ARBA00023125"/>
    </source>
</evidence>
<dbReference type="PROSITE" id="PS50110">
    <property type="entry name" value="RESPONSE_REGULATORY"/>
    <property type="match status" value="1"/>
</dbReference>
<dbReference type="InterPro" id="IPR000792">
    <property type="entry name" value="Tscrpt_reg_LuxR_C"/>
</dbReference>
<dbReference type="PROSITE" id="PS50043">
    <property type="entry name" value="HTH_LUXR_2"/>
    <property type="match status" value="1"/>
</dbReference>
<protein>
    <submittedName>
        <fullName evidence="6">Response regulator</fullName>
    </submittedName>
</protein>
<name>A0ABW3LTX5_9GAMM</name>
<sequence length="216" mass="22970">MPDAHGGIRIVLADDHPVVRSGVRAILERNGGARVVAEAATADELFAAIAGVAADLVLTDFSMPGGDAADGLSMLVRLRLRWPMLPVVVLTMAGNGGVLRAILDTGVLGLLNKSDALNELPLAIRAVERRRRYLGVSIRQLLDAGTGIPAAQTTLSPRETEVLRLFASGLTVSAIARRLNRSVKTVSRQKQDAMAKLGLHSDLDVYAYARENGLAF</sequence>
<dbReference type="SUPFAM" id="SSF52172">
    <property type="entry name" value="CheY-like"/>
    <property type="match status" value="1"/>
</dbReference>
<dbReference type="InterPro" id="IPR001789">
    <property type="entry name" value="Sig_transdc_resp-reg_receiver"/>
</dbReference>
<keyword evidence="2" id="KW-0238">DNA-binding</keyword>
<feature type="domain" description="HTH luxR-type" evidence="4">
    <location>
        <begin position="148"/>
        <end position="213"/>
    </location>
</feature>
<dbReference type="Pfam" id="PF00072">
    <property type="entry name" value="Response_reg"/>
    <property type="match status" value="1"/>
</dbReference>
<dbReference type="Proteomes" id="UP001597033">
    <property type="component" value="Unassembled WGS sequence"/>
</dbReference>
<dbReference type="InterPro" id="IPR016032">
    <property type="entry name" value="Sig_transdc_resp-reg_C-effctor"/>
</dbReference>
<dbReference type="PANTHER" id="PTHR43214:SF17">
    <property type="entry name" value="TRANSCRIPTIONAL REGULATORY PROTEIN RCSB"/>
    <property type="match status" value="1"/>
</dbReference>
<dbReference type="CDD" id="cd06170">
    <property type="entry name" value="LuxR_C_like"/>
    <property type="match status" value="1"/>
</dbReference>
<evidence type="ECO:0000256" key="3">
    <source>
        <dbReference type="PROSITE-ProRule" id="PRU00169"/>
    </source>
</evidence>
<dbReference type="InterPro" id="IPR058245">
    <property type="entry name" value="NreC/VraR/RcsB-like_REC"/>
</dbReference>
<reference evidence="7" key="1">
    <citation type="journal article" date="2019" name="Int. J. Syst. Evol. Microbiol.">
        <title>The Global Catalogue of Microorganisms (GCM) 10K type strain sequencing project: providing services to taxonomists for standard genome sequencing and annotation.</title>
        <authorList>
            <consortium name="The Broad Institute Genomics Platform"/>
            <consortium name="The Broad Institute Genome Sequencing Center for Infectious Disease"/>
            <person name="Wu L."/>
            <person name="Ma J."/>
        </authorList>
    </citation>
    <scope>NUCLEOTIDE SEQUENCE [LARGE SCALE GENOMIC DNA]</scope>
    <source>
        <strain evidence="7">CCUG 55854</strain>
    </source>
</reference>
<evidence type="ECO:0000256" key="1">
    <source>
        <dbReference type="ARBA" id="ARBA00022553"/>
    </source>
</evidence>
<evidence type="ECO:0000259" key="5">
    <source>
        <dbReference type="PROSITE" id="PS50110"/>
    </source>
</evidence>
<feature type="domain" description="Response regulatory" evidence="5">
    <location>
        <begin position="9"/>
        <end position="128"/>
    </location>
</feature>
<dbReference type="SMART" id="SM00448">
    <property type="entry name" value="REC"/>
    <property type="match status" value="1"/>
</dbReference>
<proteinExistence type="predicted"/>
<dbReference type="Gene3D" id="3.40.50.2300">
    <property type="match status" value="1"/>
</dbReference>
<keyword evidence="1 3" id="KW-0597">Phosphoprotein</keyword>
<feature type="modified residue" description="4-aspartylphosphate" evidence="3">
    <location>
        <position position="60"/>
    </location>
</feature>
<dbReference type="RefSeq" id="WP_162376723.1">
    <property type="nucleotide sequence ID" value="NZ_JAYRDL010000004.1"/>
</dbReference>
<dbReference type="PRINTS" id="PR00038">
    <property type="entry name" value="HTHLUXR"/>
</dbReference>
<dbReference type="CDD" id="cd17535">
    <property type="entry name" value="REC_NarL-like"/>
    <property type="match status" value="1"/>
</dbReference>
<dbReference type="PANTHER" id="PTHR43214">
    <property type="entry name" value="TWO-COMPONENT RESPONSE REGULATOR"/>
    <property type="match status" value="1"/>
</dbReference>
<gene>
    <name evidence="6" type="ORF">ACFQ2N_01770</name>
</gene>
<dbReference type="EMBL" id="JBHTKN010000001">
    <property type="protein sequence ID" value="MFD1041077.1"/>
    <property type="molecule type" value="Genomic_DNA"/>
</dbReference>
<dbReference type="SMART" id="SM00421">
    <property type="entry name" value="HTH_LUXR"/>
    <property type="match status" value="1"/>
</dbReference>
<dbReference type="InterPro" id="IPR011006">
    <property type="entry name" value="CheY-like_superfamily"/>
</dbReference>
<organism evidence="6 7">
    <name type="scientific">Pseudoxanthomonas kaohsiungensis</name>
    <dbReference type="NCBI Taxonomy" id="283923"/>
    <lineage>
        <taxon>Bacteria</taxon>
        <taxon>Pseudomonadati</taxon>
        <taxon>Pseudomonadota</taxon>
        <taxon>Gammaproteobacteria</taxon>
        <taxon>Lysobacterales</taxon>
        <taxon>Lysobacteraceae</taxon>
        <taxon>Pseudoxanthomonas</taxon>
    </lineage>
</organism>
<evidence type="ECO:0000313" key="7">
    <source>
        <dbReference type="Proteomes" id="UP001597033"/>
    </source>
</evidence>
<dbReference type="SUPFAM" id="SSF46894">
    <property type="entry name" value="C-terminal effector domain of the bipartite response regulators"/>
    <property type="match status" value="1"/>
</dbReference>
<evidence type="ECO:0000313" key="6">
    <source>
        <dbReference type="EMBL" id="MFD1041077.1"/>
    </source>
</evidence>
<keyword evidence="7" id="KW-1185">Reference proteome</keyword>
<dbReference type="Gene3D" id="1.10.10.10">
    <property type="entry name" value="Winged helix-like DNA-binding domain superfamily/Winged helix DNA-binding domain"/>
    <property type="match status" value="1"/>
</dbReference>
<dbReference type="Pfam" id="PF00196">
    <property type="entry name" value="GerE"/>
    <property type="match status" value="1"/>
</dbReference>